<protein>
    <submittedName>
        <fullName evidence="2">Uncharacterized protein</fullName>
    </submittedName>
</protein>
<dbReference type="Proteomes" id="UP000597762">
    <property type="component" value="Unassembled WGS sequence"/>
</dbReference>
<proteinExistence type="predicted"/>
<organism evidence="2 3">
    <name type="scientific">Acanthosepion pharaonis</name>
    <name type="common">Pharaoh cuttlefish</name>
    <name type="synonym">Sepia pharaonis</name>
    <dbReference type="NCBI Taxonomy" id="158019"/>
    <lineage>
        <taxon>Eukaryota</taxon>
        <taxon>Metazoa</taxon>
        <taxon>Spiralia</taxon>
        <taxon>Lophotrochozoa</taxon>
        <taxon>Mollusca</taxon>
        <taxon>Cephalopoda</taxon>
        <taxon>Coleoidea</taxon>
        <taxon>Decapodiformes</taxon>
        <taxon>Sepiida</taxon>
        <taxon>Sepiina</taxon>
        <taxon>Sepiidae</taxon>
        <taxon>Acanthosepion</taxon>
    </lineage>
</organism>
<reference evidence="2" key="1">
    <citation type="submission" date="2021-01" db="EMBL/GenBank/DDBJ databases">
        <authorList>
            <person name="Li R."/>
            <person name="Bekaert M."/>
        </authorList>
    </citation>
    <scope>NUCLEOTIDE SEQUENCE</scope>
    <source>
        <strain evidence="2">Farmed</strain>
    </source>
</reference>
<keyword evidence="1" id="KW-1133">Transmembrane helix</keyword>
<keyword evidence="3" id="KW-1185">Reference proteome</keyword>
<keyword evidence="1" id="KW-0472">Membrane</keyword>
<evidence type="ECO:0000313" key="2">
    <source>
        <dbReference type="EMBL" id="CAE1310210.1"/>
    </source>
</evidence>
<feature type="transmembrane region" description="Helical" evidence="1">
    <location>
        <begin position="108"/>
        <end position="128"/>
    </location>
</feature>
<accession>A0A812DXP5</accession>
<dbReference type="AlphaFoldDB" id="A0A812DXP5"/>
<name>A0A812DXP5_ACAPH</name>
<gene>
    <name evidence="2" type="ORF">SPHA_61890</name>
</gene>
<sequence length="183" mass="21519">MDDVFELLSGYLKKTIRACIVSSQFVLSSFLDFSFPLFLILASKSCNCLFSFSFSLPFLSNVINQLFFSFFYLNFCSFFFTFFNVSFFDFFSNYISSYLYSLLSHSTFSLSLSFSLLLFYYHLTLYLYSLFSHFRHSLSLSLFLCYSFVFLSLFSLYFLSLSHSLSPFIPFSLLSLLRFLLRS</sequence>
<feature type="transmembrane region" description="Helical" evidence="1">
    <location>
        <begin position="140"/>
        <end position="159"/>
    </location>
</feature>
<feature type="transmembrane region" description="Helical" evidence="1">
    <location>
        <begin position="33"/>
        <end position="54"/>
    </location>
</feature>
<evidence type="ECO:0000256" key="1">
    <source>
        <dbReference type="SAM" id="Phobius"/>
    </source>
</evidence>
<comment type="caution">
    <text evidence="2">The sequence shown here is derived from an EMBL/GenBank/DDBJ whole genome shotgun (WGS) entry which is preliminary data.</text>
</comment>
<evidence type="ECO:0000313" key="3">
    <source>
        <dbReference type="Proteomes" id="UP000597762"/>
    </source>
</evidence>
<feature type="transmembrane region" description="Helical" evidence="1">
    <location>
        <begin position="165"/>
        <end position="181"/>
    </location>
</feature>
<feature type="transmembrane region" description="Helical" evidence="1">
    <location>
        <begin position="66"/>
        <end position="88"/>
    </location>
</feature>
<dbReference type="EMBL" id="CAHIKZ030004391">
    <property type="protein sequence ID" value="CAE1310210.1"/>
    <property type="molecule type" value="Genomic_DNA"/>
</dbReference>
<keyword evidence="1" id="KW-0812">Transmembrane</keyword>